<organism evidence="2 3">
    <name type="scientific">Thalictrum thalictroides</name>
    <name type="common">Rue-anemone</name>
    <name type="synonym">Anemone thalictroides</name>
    <dbReference type="NCBI Taxonomy" id="46969"/>
    <lineage>
        <taxon>Eukaryota</taxon>
        <taxon>Viridiplantae</taxon>
        <taxon>Streptophyta</taxon>
        <taxon>Embryophyta</taxon>
        <taxon>Tracheophyta</taxon>
        <taxon>Spermatophyta</taxon>
        <taxon>Magnoliopsida</taxon>
        <taxon>Ranunculales</taxon>
        <taxon>Ranunculaceae</taxon>
        <taxon>Thalictroideae</taxon>
        <taxon>Thalictrum</taxon>
    </lineage>
</organism>
<feature type="region of interest" description="Disordered" evidence="1">
    <location>
        <begin position="1093"/>
        <end position="1122"/>
    </location>
</feature>
<gene>
    <name evidence="2" type="ORF">FRX31_008517</name>
</gene>
<evidence type="ECO:0000313" key="3">
    <source>
        <dbReference type="Proteomes" id="UP000554482"/>
    </source>
</evidence>
<name>A0A7J6WZ84_THATH</name>
<evidence type="ECO:0000313" key="2">
    <source>
        <dbReference type="EMBL" id="KAF5201895.1"/>
    </source>
</evidence>
<feature type="compositionally biased region" description="Low complexity" evidence="1">
    <location>
        <begin position="1022"/>
        <end position="1036"/>
    </location>
</feature>
<reference evidence="2 3" key="1">
    <citation type="submission" date="2020-06" db="EMBL/GenBank/DDBJ databases">
        <title>Transcriptomic and genomic resources for Thalictrum thalictroides and T. hernandezii: Facilitating candidate gene discovery in an emerging model plant lineage.</title>
        <authorList>
            <person name="Arias T."/>
            <person name="Riano-Pachon D.M."/>
            <person name="Di Stilio V.S."/>
        </authorList>
    </citation>
    <scope>NUCLEOTIDE SEQUENCE [LARGE SCALE GENOMIC DNA]</scope>
    <source>
        <strain evidence="3">cv. WT478/WT964</strain>
        <tissue evidence="2">Leaves</tissue>
    </source>
</reference>
<feature type="compositionally biased region" description="Basic and acidic residues" evidence="1">
    <location>
        <begin position="922"/>
        <end position="938"/>
    </location>
</feature>
<feature type="compositionally biased region" description="Basic and acidic residues" evidence="1">
    <location>
        <begin position="360"/>
        <end position="379"/>
    </location>
</feature>
<feature type="region of interest" description="Disordered" evidence="1">
    <location>
        <begin position="401"/>
        <end position="421"/>
    </location>
</feature>
<accession>A0A7J6WZ84</accession>
<dbReference type="Proteomes" id="UP000554482">
    <property type="component" value="Unassembled WGS sequence"/>
</dbReference>
<dbReference type="EMBL" id="JABWDY010008827">
    <property type="protein sequence ID" value="KAF5201895.1"/>
    <property type="molecule type" value="Genomic_DNA"/>
</dbReference>
<dbReference type="AlphaFoldDB" id="A0A7J6WZ84"/>
<sequence>MAEKSSDSQMESHTVFIDTNLDTHLVMIVTDQDTVGDFKEKVLIEHPRCFPSIGEITIHSLKLMRKGRFYHLPNSMLVKSAFNGIKNNWFVHMDVASIRVEPTKKTLSLDDGVSIQPEFICLKNGPSAEVGRADDHLSREVFSLYNSSLPQIGTSDLVNKLVPLVSPENVDGGIANDENLGGKCLTNEDKKASFRDDVKRLDSPLPMKQDLVCEASKVLETNTKCKKKKSKKRTKDIQCDDILISDPHLEPIAKKPCLSEKKREDSLCNSVKAPLEEHDSGICMSGGDMTNPENLFHDNSLPGKSISSANLDGLSNKVLVDDHSSSYSLVSGETKRKLSIHRENGNSTCNSFRKNCGQENSREESRNNHEELSKESDATIPLRKDPTVVLEKNIRITPVKGTAEGSSIPSSISHPQDVDSPQDVDMGGVGGGRLEGSIDASDKTLTDQGRKAKNGTEVLLAPRKKKTKKTKASNSKSNVSTSGVNHVEGFRDVEHDVFVSDKAFGQDNTGIKTMKGDDVFSKSEGLKASDLKTVTTPIMGLNKKDQGNEPEGDSLQLSQVEWVQETQDNIDEETSIKGVDVPSKSYSTPAAVEIQDARDQRKKKSNRSKASDVKSNVSISGVEHVEGVGDASQLISESDRAFVQDSPVIRTKKLDNDVSQPERRKASKQKTKSPPVVGYDNKDYQGDGNEEDPLQLAHVSGVRETTDNIDSKIKAGLVKVPASSSDTTLDLGTKERVVTTTDPSLSIKVNKEEAKATSKKRRKSKAQKDSSLSKILPEAENGSGLRTDPLEQHQLSGTVGSPEFKSNPVVAGPNPVNGATDGANDYLPVPKSDVDQVNFRDYFVHENGNHEAVVPEKEPAEKEVQIRKREKELKVNKKAKKHHTHLADTASGFEKSHGSIDNQGCRTTQRGTSEIASITAGERVEKSLDDHDKLETNKFSRNKSVFSSEDTNSLSAVPLQSPSGVNTHTSPKVNSVAVEKLYRKPVLNNFDNQKSVTTSTKVSSESSTESSEDKYGGGKSNSDASTKSPSDTSSSSDHSDGESEVNLKSPRSGYGNKITKSTGHRNSKSKEDFKIFIARTGMGLDTVLRSSRSYKKAKLTASQSQPEDFESQPIPFNLDSQA</sequence>
<evidence type="ECO:0000256" key="1">
    <source>
        <dbReference type="SAM" id="MobiDB-lite"/>
    </source>
</evidence>
<feature type="region of interest" description="Disordered" evidence="1">
    <location>
        <begin position="564"/>
        <end position="617"/>
    </location>
</feature>
<dbReference type="OrthoDB" id="1093005at2759"/>
<feature type="compositionally biased region" description="Polar residues" evidence="1">
    <location>
        <begin position="404"/>
        <end position="414"/>
    </location>
</feature>
<feature type="region of interest" description="Disordered" evidence="1">
    <location>
        <begin position="871"/>
        <end position="1072"/>
    </location>
</feature>
<feature type="region of interest" description="Disordered" evidence="1">
    <location>
        <begin position="347"/>
        <end position="379"/>
    </location>
</feature>
<keyword evidence="3" id="KW-1185">Reference proteome</keyword>
<feature type="compositionally biased region" description="Low complexity" evidence="1">
    <location>
        <begin position="994"/>
        <end position="1009"/>
    </location>
</feature>
<feature type="compositionally biased region" description="Polar residues" evidence="1">
    <location>
        <begin position="939"/>
        <end position="973"/>
    </location>
</feature>
<comment type="caution">
    <text evidence="2">The sequence shown here is derived from an EMBL/GenBank/DDBJ whole genome shotgun (WGS) entry which is preliminary data.</text>
</comment>
<protein>
    <submittedName>
        <fullName evidence="2">Cop1-interacting protein</fullName>
    </submittedName>
</protein>
<feature type="compositionally biased region" description="Polar residues" evidence="1">
    <location>
        <begin position="899"/>
        <end position="916"/>
    </location>
</feature>
<proteinExistence type="predicted"/>
<feature type="region of interest" description="Disordered" evidence="1">
    <location>
        <begin position="646"/>
        <end position="697"/>
    </location>
</feature>
<feature type="region of interest" description="Disordered" evidence="1">
    <location>
        <begin position="463"/>
        <end position="483"/>
    </location>
</feature>
<feature type="region of interest" description="Disordered" evidence="1">
    <location>
        <begin position="749"/>
        <end position="831"/>
    </location>
</feature>
<feature type="compositionally biased region" description="Low complexity" evidence="1">
    <location>
        <begin position="472"/>
        <end position="482"/>
    </location>
</feature>
<feature type="compositionally biased region" description="Basic and acidic residues" evidence="1">
    <location>
        <begin position="652"/>
        <end position="664"/>
    </location>
</feature>